<gene>
    <name evidence="1" type="ORF">DW084_11370</name>
</gene>
<evidence type="ECO:0000313" key="2">
    <source>
        <dbReference type="Proteomes" id="UP000286288"/>
    </source>
</evidence>
<evidence type="ECO:0000313" key="1">
    <source>
        <dbReference type="EMBL" id="RHK05915.1"/>
    </source>
</evidence>
<proteinExistence type="predicted"/>
<name>A0A1V8ZWA9_ENTCA</name>
<dbReference type="InterPro" id="IPR012914">
    <property type="entry name" value="PucR_dom"/>
</dbReference>
<dbReference type="PANTHER" id="PTHR33744:SF15">
    <property type="entry name" value="CARBOHYDRATE DIACID REGULATOR"/>
    <property type="match status" value="1"/>
</dbReference>
<sequence>MKLKELVELPLFEKSKVLTGSIGLTNSVGSVMVLEAMDIEKWSKAHQLILTSFYAFKDQSPEELRVFFEKMQQIGVSGLVIKVDRLIPMIPDWVIELSFAYQIPLIKVQQEVSYEAIMLAVYEPLLNHQTQLLRTYYEVRQRFMKVERNHSSFDQIMQEFYQLIEKPCSLRIPHLDVHVSVGQSFKNFVVTKQEPMKTVEFTKNHYEYLELFSHENNQYVTAIKVEIINPYNDLCTLIVYQKDSQIPEAKVMIIENVIDVIYERLQMEYLLKKERYNRMNNLADAILQNTPSNLAELDLLLEEAQLDRYDFYQGIAFASNSFKDKERKSVVLHKLRALKTPHVFFEHHNYLVILYNFQSIAHQVTKQMLQTHFDDALLADEHGCLVVSEVLRKEQIKEILPECLDAIRFNRQFYLAPIIAYSDLGIFSSFIKENQLEKLQQSIPPKLYQLSEENEELFKTLYTFFITNRNYKNTAETLFLHAKTIRYRLSKIEQLLEIDLTSPIQLVNYEIGTYLLELQKRSQAK</sequence>
<dbReference type="Pfam" id="PF07905">
    <property type="entry name" value="PucR"/>
    <property type="match status" value="1"/>
</dbReference>
<dbReference type="InterPro" id="IPR051448">
    <property type="entry name" value="CdaR-like_regulators"/>
</dbReference>
<dbReference type="InterPro" id="IPR042070">
    <property type="entry name" value="PucR_C-HTH_sf"/>
</dbReference>
<dbReference type="InterPro" id="IPR025736">
    <property type="entry name" value="PucR_C-HTH_dom"/>
</dbReference>
<dbReference type="AlphaFoldDB" id="A0A1V8ZWA9"/>
<dbReference type="EMBL" id="QRMZ01000014">
    <property type="protein sequence ID" value="RHK05915.1"/>
    <property type="molecule type" value="Genomic_DNA"/>
</dbReference>
<dbReference type="Pfam" id="PF13556">
    <property type="entry name" value="HTH_30"/>
    <property type="match status" value="1"/>
</dbReference>
<dbReference type="RefSeq" id="WP_077452862.1">
    <property type="nucleotide sequence ID" value="NZ_CABGIF010000002.1"/>
</dbReference>
<dbReference type="Gene3D" id="1.10.10.2840">
    <property type="entry name" value="PucR C-terminal helix-turn-helix domain"/>
    <property type="match status" value="1"/>
</dbReference>
<dbReference type="Proteomes" id="UP000286288">
    <property type="component" value="Unassembled WGS sequence"/>
</dbReference>
<dbReference type="PANTHER" id="PTHR33744">
    <property type="entry name" value="CARBOHYDRATE DIACID REGULATOR"/>
    <property type="match status" value="1"/>
</dbReference>
<reference evidence="1 2" key="1">
    <citation type="submission" date="2018-08" db="EMBL/GenBank/DDBJ databases">
        <title>A genome reference for cultivated species of the human gut microbiota.</title>
        <authorList>
            <person name="Zou Y."/>
            <person name="Xue W."/>
            <person name="Luo G."/>
        </authorList>
    </citation>
    <scope>NUCLEOTIDE SEQUENCE [LARGE SCALE GENOMIC DNA]</scope>
    <source>
        <strain evidence="1 2">AF48-16</strain>
    </source>
</reference>
<organism evidence="1 2">
    <name type="scientific">Enterococcus casseliflavus</name>
    <name type="common">Enterococcus flavescens</name>
    <dbReference type="NCBI Taxonomy" id="37734"/>
    <lineage>
        <taxon>Bacteria</taxon>
        <taxon>Bacillati</taxon>
        <taxon>Bacillota</taxon>
        <taxon>Bacilli</taxon>
        <taxon>Lactobacillales</taxon>
        <taxon>Enterococcaceae</taxon>
        <taxon>Enterococcus</taxon>
    </lineage>
</organism>
<protein>
    <submittedName>
        <fullName evidence="1">PucR family transcriptional regulator</fullName>
    </submittedName>
</protein>
<accession>A0A1V8ZWA9</accession>
<comment type="caution">
    <text evidence="1">The sequence shown here is derived from an EMBL/GenBank/DDBJ whole genome shotgun (WGS) entry which is preliminary data.</text>
</comment>